<dbReference type="Proteomes" id="UP000764837">
    <property type="component" value="Unassembled WGS sequence"/>
</dbReference>
<dbReference type="EMBL" id="JAFBBP010000001">
    <property type="protein sequence ID" value="MBM7494012.1"/>
    <property type="molecule type" value="Genomic_DNA"/>
</dbReference>
<dbReference type="Pfam" id="PF19827">
    <property type="entry name" value="DUF6308"/>
    <property type="match status" value="1"/>
</dbReference>
<name>A0ABS2M0S7_9ACTN</name>
<protein>
    <submittedName>
        <fullName evidence="1">Uncharacterized protein</fullName>
    </submittedName>
</protein>
<sequence>MPDKLIDIVRREGVGHLGAYFTPGSYTGQWFETFAGGGDRVETRDRITVGDLYAVEALNVQVPFAVGRELIDGQL</sequence>
<gene>
    <name evidence="1" type="ORF">JOD64_005234</name>
</gene>
<proteinExistence type="predicted"/>
<dbReference type="InterPro" id="IPR046275">
    <property type="entry name" value="DUF6308"/>
</dbReference>
<keyword evidence="2" id="KW-1185">Reference proteome</keyword>
<comment type="caution">
    <text evidence="1">The sequence shown here is derived from an EMBL/GenBank/DDBJ whole genome shotgun (WGS) entry which is preliminary data.</text>
</comment>
<evidence type="ECO:0000313" key="1">
    <source>
        <dbReference type="EMBL" id="MBM7494012.1"/>
    </source>
</evidence>
<reference evidence="1 2" key="1">
    <citation type="submission" date="2021-01" db="EMBL/GenBank/DDBJ databases">
        <title>Sequencing the genomes of 1000 actinobacteria strains.</title>
        <authorList>
            <person name="Klenk H.-P."/>
        </authorList>
    </citation>
    <scope>NUCLEOTIDE SEQUENCE [LARGE SCALE GENOMIC DNA]</scope>
    <source>
        <strain evidence="1 2">DSM 100204</strain>
    </source>
</reference>
<organism evidence="1 2">
    <name type="scientific">Micromonospora luteifusca</name>
    <dbReference type="NCBI Taxonomy" id="709860"/>
    <lineage>
        <taxon>Bacteria</taxon>
        <taxon>Bacillati</taxon>
        <taxon>Actinomycetota</taxon>
        <taxon>Actinomycetes</taxon>
        <taxon>Micromonosporales</taxon>
        <taxon>Micromonosporaceae</taxon>
        <taxon>Micromonospora</taxon>
    </lineage>
</organism>
<evidence type="ECO:0000313" key="2">
    <source>
        <dbReference type="Proteomes" id="UP000764837"/>
    </source>
</evidence>
<accession>A0ABS2M0S7</accession>